<dbReference type="SMART" id="SM00886">
    <property type="entry name" value="Dabb"/>
    <property type="match status" value="1"/>
</dbReference>
<evidence type="ECO:0000313" key="2">
    <source>
        <dbReference type="EMBL" id="KAF4662020.1"/>
    </source>
</evidence>
<dbReference type="Pfam" id="PF07876">
    <property type="entry name" value="Dabb"/>
    <property type="match status" value="1"/>
</dbReference>
<keyword evidence="3" id="KW-1185">Reference proteome</keyword>
<dbReference type="InterPro" id="IPR011008">
    <property type="entry name" value="Dimeric_a/b-barrel"/>
</dbReference>
<protein>
    <recommendedName>
        <fullName evidence="1">Stress-response A/B barrel domain-containing protein</fullName>
    </recommendedName>
</protein>
<organism evidence="2 3">
    <name type="scientific">Perkinsus chesapeaki</name>
    <name type="common">Clam parasite</name>
    <name type="synonym">Perkinsus andrewsi</name>
    <dbReference type="NCBI Taxonomy" id="330153"/>
    <lineage>
        <taxon>Eukaryota</taxon>
        <taxon>Sar</taxon>
        <taxon>Alveolata</taxon>
        <taxon>Perkinsozoa</taxon>
        <taxon>Perkinsea</taxon>
        <taxon>Perkinsida</taxon>
        <taxon>Perkinsidae</taxon>
        <taxon>Perkinsus</taxon>
    </lineage>
</organism>
<sequence length="104" mass="11712">MPSITHMVSFKLKKGLSEPVIKELTEQCLSMNNSIPAVGNLKVKFDLGLDPERNQDFMLIVKFNDIDAYKNYSTNPIHLGIIENYIKPAIVPGTRVAMQFEDDA</sequence>
<feature type="domain" description="Stress-response A/B barrel" evidence="1">
    <location>
        <begin position="4"/>
        <end position="100"/>
    </location>
</feature>
<proteinExistence type="predicted"/>
<gene>
    <name evidence="2" type="ORF">FOL47_006424</name>
</gene>
<evidence type="ECO:0000313" key="3">
    <source>
        <dbReference type="Proteomes" id="UP000591131"/>
    </source>
</evidence>
<dbReference type="InterPro" id="IPR013097">
    <property type="entry name" value="Dabb"/>
</dbReference>
<reference evidence="2 3" key="1">
    <citation type="submission" date="2020-04" db="EMBL/GenBank/DDBJ databases">
        <title>Perkinsus chesapeaki whole genome sequence.</title>
        <authorList>
            <person name="Bogema D.R."/>
        </authorList>
    </citation>
    <scope>NUCLEOTIDE SEQUENCE [LARGE SCALE GENOMIC DNA]</scope>
    <source>
        <strain evidence="2">ATCC PRA-425</strain>
    </source>
</reference>
<dbReference type="OrthoDB" id="42919at2759"/>
<dbReference type="AlphaFoldDB" id="A0A7J6LSQ9"/>
<accession>A0A7J6LSQ9</accession>
<dbReference type="Proteomes" id="UP000591131">
    <property type="component" value="Unassembled WGS sequence"/>
</dbReference>
<evidence type="ECO:0000259" key="1">
    <source>
        <dbReference type="PROSITE" id="PS51502"/>
    </source>
</evidence>
<dbReference type="EMBL" id="JAAPAO010000359">
    <property type="protein sequence ID" value="KAF4662020.1"/>
    <property type="molecule type" value="Genomic_DNA"/>
</dbReference>
<dbReference type="SUPFAM" id="SSF54909">
    <property type="entry name" value="Dimeric alpha+beta barrel"/>
    <property type="match status" value="1"/>
</dbReference>
<name>A0A7J6LSQ9_PERCH</name>
<dbReference type="Gene3D" id="3.30.70.100">
    <property type="match status" value="1"/>
</dbReference>
<comment type="caution">
    <text evidence="2">The sequence shown here is derived from an EMBL/GenBank/DDBJ whole genome shotgun (WGS) entry which is preliminary data.</text>
</comment>
<dbReference type="PROSITE" id="PS51502">
    <property type="entry name" value="S_R_A_B_BARREL"/>
    <property type="match status" value="1"/>
</dbReference>